<accession>A0A1I1L9S9</accession>
<dbReference type="EMBL" id="FOLB01000009">
    <property type="protein sequence ID" value="SFC69262.1"/>
    <property type="molecule type" value="Genomic_DNA"/>
</dbReference>
<organism evidence="2 3">
    <name type="scientific">Nocardioides terrae</name>
    <dbReference type="NCBI Taxonomy" id="574651"/>
    <lineage>
        <taxon>Bacteria</taxon>
        <taxon>Bacillati</taxon>
        <taxon>Actinomycetota</taxon>
        <taxon>Actinomycetes</taxon>
        <taxon>Propionibacteriales</taxon>
        <taxon>Nocardioidaceae</taxon>
        <taxon>Nocardioides</taxon>
    </lineage>
</organism>
<sequence>MPITDRARAHTARRLLTAAAVSLGLVVTATPAVAAEPTPAQFAAMGSTSAPPYTLPAGCHWYSYSYRITPPEPEWSLEVLVTDAAGVAQASDVILSGADATSGTKRFQLCASNTAAPGVFTIRGHLTYRHYATMPIVDQTQDYSGWIATSHFRVTKPGTAHHRSAKCAKARKRAGRLDTRKARRAAHRACRRR</sequence>
<evidence type="ECO:0000313" key="2">
    <source>
        <dbReference type="EMBL" id="SFC69262.1"/>
    </source>
</evidence>
<dbReference type="RefSeq" id="WP_139230110.1">
    <property type="nucleotide sequence ID" value="NZ_FOLB01000009.1"/>
</dbReference>
<gene>
    <name evidence="2" type="ORF">SAMN04487968_109197</name>
</gene>
<feature type="signal peptide" evidence="1">
    <location>
        <begin position="1"/>
        <end position="34"/>
    </location>
</feature>
<dbReference type="OrthoDB" id="3788785at2"/>
<proteinExistence type="predicted"/>
<name>A0A1I1L9S9_9ACTN</name>
<evidence type="ECO:0000313" key="3">
    <source>
        <dbReference type="Proteomes" id="UP000198832"/>
    </source>
</evidence>
<keyword evidence="3" id="KW-1185">Reference proteome</keyword>
<reference evidence="2 3" key="1">
    <citation type="submission" date="2016-10" db="EMBL/GenBank/DDBJ databases">
        <authorList>
            <person name="de Groot N.N."/>
        </authorList>
    </citation>
    <scope>NUCLEOTIDE SEQUENCE [LARGE SCALE GENOMIC DNA]</scope>
    <source>
        <strain evidence="2 3">CGMCC 1.7056</strain>
    </source>
</reference>
<feature type="chain" id="PRO_5011481083" evidence="1">
    <location>
        <begin position="35"/>
        <end position="193"/>
    </location>
</feature>
<dbReference type="Proteomes" id="UP000198832">
    <property type="component" value="Unassembled WGS sequence"/>
</dbReference>
<dbReference type="STRING" id="574651.SAMN04487968_109197"/>
<keyword evidence="1" id="KW-0732">Signal</keyword>
<protein>
    <submittedName>
        <fullName evidence="2">Uncharacterized protein</fullName>
    </submittedName>
</protein>
<dbReference type="AlphaFoldDB" id="A0A1I1L9S9"/>
<evidence type="ECO:0000256" key="1">
    <source>
        <dbReference type="SAM" id="SignalP"/>
    </source>
</evidence>